<dbReference type="Proteomes" id="UP001396334">
    <property type="component" value="Unassembled WGS sequence"/>
</dbReference>
<dbReference type="InterPro" id="IPR002156">
    <property type="entry name" value="RNaseH_domain"/>
</dbReference>
<reference evidence="2 3" key="1">
    <citation type="journal article" date="2024" name="G3 (Bethesda)">
        <title>Genome assembly of Hibiscus sabdariffa L. provides insights into metabolisms of medicinal natural products.</title>
        <authorList>
            <person name="Kim T."/>
        </authorList>
    </citation>
    <scope>NUCLEOTIDE SEQUENCE [LARGE SCALE GENOMIC DNA]</scope>
    <source>
        <strain evidence="2">TK-2024</strain>
        <tissue evidence="2">Old leaves</tissue>
    </source>
</reference>
<name>A0ABR2QJB2_9ROSI</name>
<dbReference type="EMBL" id="JBBPBN010000037">
    <property type="protein sequence ID" value="KAK9000781.1"/>
    <property type="molecule type" value="Genomic_DNA"/>
</dbReference>
<feature type="domain" description="RNase H type-1" evidence="1">
    <location>
        <begin position="9"/>
        <end position="75"/>
    </location>
</feature>
<evidence type="ECO:0000313" key="3">
    <source>
        <dbReference type="Proteomes" id="UP001396334"/>
    </source>
</evidence>
<comment type="caution">
    <text evidence="2">The sequence shown here is derived from an EMBL/GenBank/DDBJ whole genome shotgun (WGS) entry which is preliminary data.</text>
</comment>
<evidence type="ECO:0000313" key="2">
    <source>
        <dbReference type="EMBL" id="KAK9000781.1"/>
    </source>
</evidence>
<organism evidence="2 3">
    <name type="scientific">Hibiscus sabdariffa</name>
    <name type="common">roselle</name>
    <dbReference type="NCBI Taxonomy" id="183260"/>
    <lineage>
        <taxon>Eukaryota</taxon>
        <taxon>Viridiplantae</taxon>
        <taxon>Streptophyta</taxon>
        <taxon>Embryophyta</taxon>
        <taxon>Tracheophyta</taxon>
        <taxon>Spermatophyta</taxon>
        <taxon>Magnoliopsida</taxon>
        <taxon>eudicotyledons</taxon>
        <taxon>Gunneridae</taxon>
        <taxon>Pentapetalae</taxon>
        <taxon>rosids</taxon>
        <taxon>malvids</taxon>
        <taxon>Malvales</taxon>
        <taxon>Malvaceae</taxon>
        <taxon>Malvoideae</taxon>
        <taxon>Hibiscus</taxon>
    </lineage>
</organism>
<keyword evidence="3" id="KW-1185">Reference proteome</keyword>
<gene>
    <name evidence="2" type="ORF">V6N11_081268</name>
</gene>
<protein>
    <recommendedName>
        <fullName evidence="1">RNase H type-1 domain-containing protein</fullName>
    </recommendedName>
</protein>
<accession>A0ABR2QJB2</accession>
<sequence>MSLGNRRSKVAWSTGVKQLHVQTDCKQASSLVLSDSESSSISIVHAIRSLRNRAWYTDLFWIPRECNMVAAALSKIITLEPYLLLLHDSAFTIIQSLLKRDTHGPPYRRYVLP</sequence>
<dbReference type="Pfam" id="PF13456">
    <property type="entry name" value="RVT_3"/>
    <property type="match status" value="1"/>
</dbReference>
<evidence type="ECO:0000259" key="1">
    <source>
        <dbReference type="Pfam" id="PF13456"/>
    </source>
</evidence>
<proteinExistence type="predicted"/>